<dbReference type="EMBL" id="CP058561">
    <property type="protein sequence ID" value="QUH29492.1"/>
    <property type="molecule type" value="Genomic_DNA"/>
</dbReference>
<dbReference type="InterPro" id="IPR000045">
    <property type="entry name" value="Prepilin_IV_endopep_pep"/>
</dbReference>
<reference evidence="3 4" key="1">
    <citation type="submission" date="2020-07" db="EMBL/GenBank/DDBJ databases">
        <title>Vallitalea guaymasensis genome.</title>
        <authorList>
            <person name="Postec A."/>
        </authorList>
    </citation>
    <scope>NUCLEOTIDE SEQUENCE [LARGE SCALE GENOMIC DNA]</scope>
    <source>
        <strain evidence="3 4">Ra1766G1</strain>
    </source>
</reference>
<protein>
    <submittedName>
        <fullName evidence="3">Prepilin peptidase</fullName>
    </submittedName>
</protein>
<gene>
    <name evidence="3" type="ORF">HYG85_11485</name>
</gene>
<keyword evidence="1" id="KW-0472">Membrane</keyword>
<dbReference type="Proteomes" id="UP000677305">
    <property type="component" value="Chromosome"/>
</dbReference>
<evidence type="ECO:0000313" key="4">
    <source>
        <dbReference type="Proteomes" id="UP000677305"/>
    </source>
</evidence>
<keyword evidence="1" id="KW-1133">Transmembrane helix</keyword>
<dbReference type="GO" id="GO:0016020">
    <property type="term" value="C:membrane"/>
    <property type="evidence" value="ECO:0007669"/>
    <property type="project" value="InterPro"/>
</dbReference>
<dbReference type="GO" id="GO:0004190">
    <property type="term" value="F:aspartic-type endopeptidase activity"/>
    <property type="evidence" value="ECO:0007669"/>
    <property type="project" value="InterPro"/>
</dbReference>
<feature type="transmembrane region" description="Helical" evidence="1">
    <location>
        <begin position="63"/>
        <end position="92"/>
    </location>
</feature>
<feature type="domain" description="Prepilin type IV endopeptidase peptidase" evidence="2">
    <location>
        <begin position="9"/>
        <end position="110"/>
    </location>
</feature>
<name>A0A8J8MAS0_9FIRM</name>
<dbReference type="AlphaFoldDB" id="A0A8J8MAS0"/>
<dbReference type="Pfam" id="PF01478">
    <property type="entry name" value="Peptidase_A24"/>
    <property type="match status" value="1"/>
</dbReference>
<keyword evidence="1" id="KW-0812">Transmembrane</keyword>
<feature type="transmembrane region" description="Helical" evidence="1">
    <location>
        <begin position="32"/>
        <end position="56"/>
    </location>
</feature>
<evidence type="ECO:0000259" key="2">
    <source>
        <dbReference type="Pfam" id="PF01478"/>
    </source>
</evidence>
<organism evidence="3 4">
    <name type="scientific">Vallitalea guaymasensis</name>
    <dbReference type="NCBI Taxonomy" id="1185412"/>
    <lineage>
        <taxon>Bacteria</taxon>
        <taxon>Bacillati</taxon>
        <taxon>Bacillota</taxon>
        <taxon>Clostridia</taxon>
        <taxon>Lachnospirales</taxon>
        <taxon>Vallitaleaceae</taxon>
        <taxon>Vallitalea</taxon>
    </lineage>
</organism>
<evidence type="ECO:0000313" key="3">
    <source>
        <dbReference type="EMBL" id="QUH29492.1"/>
    </source>
</evidence>
<dbReference type="RefSeq" id="WP_212693548.1">
    <property type="nucleotide sequence ID" value="NZ_CP058561.1"/>
</dbReference>
<proteinExistence type="predicted"/>
<evidence type="ECO:0000256" key="1">
    <source>
        <dbReference type="SAM" id="Phobius"/>
    </source>
</evidence>
<dbReference type="Gene3D" id="1.20.120.1220">
    <property type="match status" value="1"/>
</dbReference>
<sequence>MIPIMKYVLVCILLIFVIYTDTKSYSVKNSVILFFAAAGLIVNCVELGVTGLVNWLMGLSLPILVLFVLFILRMLGAGDIKLIGVIGGLLGLEFLMKSSVYMLIAAGFMALMKMLIERNLIIRLKHFFNFIRNIIINRQVGIYDQLNKEDKSHVIRLSYAIGAGTIYQMLFELKILG</sequence>
<keyword evidence="4" id="KW-1185">Reference proteome</keyword>
<accession>A0A8J8MAS0</accession>
<feature type="transmembrane region" description="Helical" evidence="1">
    <location>
        <begin position="98"/>
        <end position="116"/>
    </location>
</feature>
<dbReference type="KEGG" id="vgu:HYG85_11485"/>